<dbReference type="EMBL" id="PFBI01000006">
    <property type="protein sequence ID" value="PIR84643.1"/>
    <property type="molecule type" value="Genomic_DNA"/>
</dbReference>
<accession>A0A2H0UDZ2</accession>
<name>A0A2H0UDZ2_9BACT</name>
<evidence type="ECO:0000313" key="2">
    <source>
        <dbReference type="Proteomes" id="UP000229344"/>
    </source>
</evidence>
<dbReference type="Proteomes" id="UP000229344">
    <property type="component" value="Unassembled WGS sequence"/>
</dbReference>
<protein>
    <submittedName>
        <fullName evidence="1">Uncharacterized protein</fullName>
    </submittedName>
</protein>
<gene>
    <name evidence="1" type="ORF">COU16_03665</name>
</gene>
<organism evidence="1 2">
    <name type="scientific">Candidatus Kaiserbacteria bacterium CG10_big_fil_rev_8_21_14_0_10_47_16</name>
    <dbReference type="NCBI Taxonomy" id="1974608"/>
    <lineage>
        <taxon>Bacteria</taxon>
        <taxon>Candidatus Kaiseribacteriota</taxon>
    </lineage>
</organism>
<dbReference type="AlphaFoldDB" id="A0A2H0UDZ2"/>
<comment type="caution">
    <text evidence="1">The sequence shown here is derived from an EMBL/GenBank/DDBJ whole genome shotgun (WGS) entry which is preliminary data.</text>
</comment>
<reference evidence="2" key="1">
    <citation type="submission" date="2017-09" db="EMBL/GenBank/DDBJ databases">
        <title>Depth-based differentiation of microbial function through sediment-hosted aquifers and enrichment of novel symbionts in the deep terrestrial subsurface.</title>
        <authorList>
            <person name="Probst A.J."/>
            <person name="Ladd B."/>
            <person name="Jarett J.K."/>
            <person name="Geller-Mcgrath D.E."/>
            <person name="Sieber C.M.K."/>
            <person name="Emerson J.B."/>
            <person name="Anantharaman K."/>
            <person name="Thomas B.C."/>
            <person name="Malmstrom R."/>
            <person name="Stieglmeier M."/>
            <person name="Klingl A."/>
            <person name="Woyke T."/>
            <person name="Ryan C.M."/>
            <person name="Banfield J.F."/>
        </authorList>
    </citation>
    <scope>NUCLEOTIDE SEQUENCE [LARGE SCALE GENOMIC DNA]</scope>
</reference>
<proteinExistence type="predicted"/>
<evidence type="ECO:0000313" key="1">
    <source>
        <dbReference type="EMBL" id="PIR84643.1"/>
    </source>
</evidence>
<sequence length="89" mass="9934">MRRFCYFLSLLKVINKRPAQKKGVLMDRNTAPHVCITDKEISTSYNGLDRGARVKAKAEGCAACEERIRVAEALRKGVDPRTNETSAAH</sequence>